<dbReference type="InterPro" id="IPR013783">
    <property type="entry name" value="Ig-like_fold"/>
</dbReference>
<dbReference type="InterPro" id="IPR038081">
    <property type="entry name" value="CalX-like_sf"/>
</dbReference>
<dbReference type="RefSeq" id="WP_166537045.1">
    <property type="nucleotide sequence ID" value="NZ_JAABLM010000008.1"/>
</dbReference>
<dbReference type="InterPro" id="IPR044023">
    <property type="entry name" value="Ig_7"/>
</dbReference>
<dbReference type="Pfam" id="PF13573">
    <property type="entry name" value="SprB"/>
    <property type="match status" value="1"/>
</dbReference>
<dbReference type="Pfam" id="PF19081">
    <property type="entry name" value="Ig_7"/>
    <property type="match status" value="1"/>
</dbReference>
<protein>
    <recommendedName>
        <fullName evidence="1">Ig-like domain-containing protein</fullName>
    </recommendedName>
</protein>
<dbReference type="Gene3D" id="2.60.40.10">
    <property type="entry name" value="Immunoglobulins"/>
    <property type="match status" value="1"/>
</dbReference>
<dbReference type="Proteomes" id="UP000798602">
    <property type="component" value="Unassembled WGS sequence"/>
</dbReference>
<dbReference type="EMBL" id="JAABLM010000008">
    <property type="protein sequence ID" value="NBL65225.1"/>
    <property type="molecule type" value="Genomic_DNA"/>
</dbReference>
<evidence type="ECO:0000313" key="3">
    <source>
        <dbReference type="Proteomes" id="UP000798602"/>
    </source>
</evidence>
<evidence type="ECO:0000313" key="2">
    <source>
        <dbReference type="EMBL" id="NBL65225.1"/>
    </source>
</evidence>
<name>A0ABW9ZAT3_9FLAO</name>
<feature type="domain" description="Ig-like" evidence="1">
    <location>
        <begin position="620"/>
        <end position="703"/>
    </location>
</feature>
<dbReference type="SUPFAM" id="SSF141072">
    <property type="entry name" value="CalX-like"/>
    <property type="match status" value="1"/>
</dbReference>
<dbReference type="Pfam" id="PF13585">
    <property type="entry name" value="CHU_C"/>
    <property type="match status" value="1"/>
</dbReference>
<reference evidence="3" key="1">
    <citation type="submission" date="2020-01" db="EMBL/GenBank/DDBJ databases">
        <title>Sphingomonas sp. strain CSW-10.</title>
        <authorList>
            <person name="Chen W.-M."/>
        </authorList>
    </citation>
    <scope>NUCLEOTIDE SEQUENCE [LARGE SCALE GENOMIC DNA]</scope>
    <source>
        <strain evidence="3">NST-5</strain>
    </source>
</reference>
<dbReference type="InterPro" id="IPR025667">
    <property type="entry name" value="SprB_repeat"/>
</dbReference>
<organism evidence="2 3">
    <name type="scientific">Flavobacterium ichthyis</name>
    <dbReference type="NCBI Taxonomy" id="2698827"/>
    <lineage>
        <taxon>Bacteria</taxon>
        <taxon>Pseudomonadati</taxon>
        <taxon>Bacteroidota</taxon>
        <taxon>Flavobacteriia</taxon>
        <taxon>Flavobacteriales</taxon>
        <taxon>Flavobacteriaceae</taxon>
        <taxon>Flavobacterium</taxon>
    </lineage>
</organism>
<gene>
    <name evidence="2" type="ORF">GV828_08460</name>
</gene>
<sequence length="1615" mass="171815">MFSKRAKGLNIVFNSLIIMFLFAFVQSGFGQTAPSMEDSVKERSAKANILYPEFANKSKKSSDLNYQSYAIAGSISVAENATYNAYSPEQLVKNLFVTGCLQASNVRFGYYRYDNNNWANHTWSSTPGNRQLAHFTKATSTFGIQEGLLLTTGLASSAMGPNNSGSRSDEMVANASDPDLRTISGRRIYDASVLEFDFVPAGNTLEFKYVFSSEEYIEYCETQFNDAFGFFLSGPGISGPYQNNAVNLATLPNTNIPISVNTIHPSGTNVNNTTFPAENSQYYVNNPAGSLTTQFDGNTVILTATYPVNSCATYRIKLAVGDASDQKWDAGVFLAARSFNAENIALTNFGNNVSGENNVFEGCNNKFRVQRLGTDLSAPLTVNLLLSGTFTNGVDIQTTGGAPFPTSVTIPAGQSFVDIPYTAIADGISDNGETFIVRTITSCPCSPEEIFVESVINIYERNYIITVTPANAQCNGQSNGTLTVNVAGGSGSYLYSINNGATWQSLNNFTNLAPGNYTVTVQDPGSCLGNLTRSATIGNPAPIVANAGSDVTICSGGNTQLSASGGVSYSWSPSTGLNFNNIANPIASPTTTTTYTVTVTNANGQCASTDQVVVNVGTAPTAPTSANVNRNNFCASDSGNIILSATGGSGTNLRWFTGSCGGTLIGTGNNLSIPSPTISTTYFVRWENACGISTCATVNVNVNQPVTLTGPPNKTLAGCNENSITDFAFNTNITSITLAQFLSAGGTTSNSAVAHTITYNDTKTGSCPTVVTRTFNVVTDCVTQSFTQTFTINDLSAPTFNETLPIDLTVSCDAIPVAATLSASDNCGTASVTFEETRTNGTCAGNYSLSRTWTATDLCGNSVSHTQIVTVEDNSAPTFNETLPIDLTVSCDAIPTIPTLTASDNCGTANVTFEEVRTNGTCAGNYSLSRTWTATDLCGNTVSHTQIVTVEDNSIPTFNETLPIDLTVSCDAIPVAATLSASDNCGTASVTFEEVRNNGTCAGNYSLSRTWTATDLCGNSVSHTQIVTVEDNSAPTFNETLPIDLTVSCDAIPTIPTLTASDNCGTANVTFEEVRTNGTCAGNYSLSRTWTATDLCGNTVSHTQIVTVEDNSIPTFNETLPIDLTVSCDAIPTIPTLTASDNCGTASVTFEETRTNGTCAGNYSLSRTWTATDLCGNTVSHTQIVTVEDNSAPTFNETLPIDLTVSCDAIPTIPTLTASDNCGTASVTFEEVRTNGTCAGNYSLSRTWTATDLCGNTVSHTQIVTVEDNSAPSFNETLPIDLTVSCDAVPVAATLSASDNCGTASVTFEEVRTNGTCAGNYSLSRTWTATDLCGNTVSHTQIVTVEDNSAPITNTQFDPKIDVICEEIPAAPELIFTDTCSTNINTTFTEEIQNETESSYTILRTWIAIDECGNSNTITQTINVSVNGATQTFEAELCIEDSSVDLFTYLGSEVELTGNWIDTDNSGGLNGSVFTPSQTTIGNYNLTYIVENGACPRTYQVNMNVNDECVVLPICTIEIFNAITPNNDGFNDEFVISGIECYPDNSVQIFNRWGLKVWETKGYDNNTKVFRGYSEGRTTFNENAGLSAGTYFYVLEYKLENGSTEKRDGYLYINR</sequence>
<dbReference type="InterPro" id="IPR049804">
    <property type="entry name" value="Choice_anch_L"/>
</dbReference>
<dbReference type="NCBIfam" id="NF038133">
    <property type="entry name" value="choice_anch_L"/>
    <property type="match status" value="1"/>
</dbReference>
<proteinExistence type="predicted"/>
<accession>A0ABW9ZAT3</accession>
<evidence type="ECO:0000259" key="1">
    <source>
        <dbReference type="Pfam" id="PF19081"/>
    </source>
</evidence>
<comment type="caution">
    <text evidence="2">The sequence shown here is derived from an EMBL/GenBank/DDBJ whole genome shotgun (WGS) entry which is preliminary data.</text>
</comment>
<keyword evidence="3" id="KW-1185">Reference proteome</keyword>